<accession>A0A2Z7CCB9</accession>
<dbReference type="EMBL" id="KQ996954">
    <property type="protein sequence ID" value="KZV44558.1"/>
    <property type="molecule type" value="Genomic_DNA"/>
</dbReference>
<keyword evidence="2" id="KW-1185">Reference proteome</keyword>
<sequence length="116" mass="12875">MIAIISTITVGPCCEIGLQDQQTRFLLKNHSKQFCAADTNLSCNSSFVLERLKNQSFEHRKTDLLSAEYLFYDVASLCAISSHLLNSNTTSLQRLRFASSADCDDIKADVITAHSI</sequence>
<reference evidence="1 2" key="1">
    <citation type="journal article" date="2015" name="Proc. Natl. Acad. Sci. U.S.A.">
        <title>The resurrection genome of Boea hygrometrica: A blueprint for survival of dehydration.</title>
        <authorList>
            <person name="Xiao L."/>
            <person name="Yang G."/>
            <person name="Zhang L."/>
            <person name="Yang X."/>
            <person name="Zhao S."/>
            <person name="Ji Z."/>
            <person name="Zhou Q."/>
            <person name="Hu M."/>
            <person name="Wang Y."/>
            <person name="Chen M."/>
            <person name="Xu Y."/>
            <person name="Jin H."/>
            <person name="Xiao X."/>
            <person name="Hu G."/>
            <person name="Bao F."/>
            <person name="Hu Y."/>
            <person name="Wan P."/>
            <person name="Li L."/>
            <person name="Deng X."/>
            <person name="Kuang T."/>
            <person name="Xiang C."/>
            <person name="Zhu J.K."/>
            <person name="Oliver M.J."/>
            <person name="He Y."/>
        </authorList>
    </citation>
    <scope>NUCLEOTIDE SEQUENCE [LARGE SCALE GENOMIC DNA]</scope>
    <source>
        <strain evidence="2">cv. XS01</strain>
    </source>
</reference>
<protein>
    <submittedName>
        <fullName evidence="1">Uncharacterized protein</fullName>
    </submittedName>
</protein>
<dbReference type="AlphaFoldDB" id="A0A2Z7CCB9"/>
<evidence type="ECO:0000313" key="2">
    <source>
        <dbReference type="Proteomes" id="UP000250235"/>
    </source>
</evidence>
<evidence type="ECO:0000313" key="1">
    <source>
        <dbReference type="EMBL" id="KZV44558.1"/>
    </source>
</evidence>
<proteinExistence type="predicted"/>
<gene>
    <name evidence="1" type="ORF">F511_45033</name>
</gene>
<dbReference type="Proteomes" id="UP000250235">
    <property type="component" value="Unassembled WGS sequence"/>
</dbReference>
<name>A0A2Z7CCB9_9LAMI</name>
<organism evidence="1 2">
    <name type="scientific">Dorcoceras hygrometricum</name>
    <dbReference type="NCBI Taxonomy" id="472368"/>
    <lineage>
        <taxon>Eukaryota</taxon>
        <taxon>Viridiplantae</taxon>
        <taxon>Streptophyta</taxon>
        <taxon>Embryophyta</taxon>
        <taxon>Tracheophyta</taxon>
        <taxon>Spermatophyta</taxon>
        <taxon>Magnoliopsida</taxon>
        <taxon>eudicotyledons</taxon>
        <taxon>Gunneridae</taxon>
        <taxon>Pentapetalae</taxon>
        <taxon>asterids</taxon>
        <taxon>lamiids</taxon>
        <taxon>Lamiales</taxon>
        <taxon>Gesneriaceae</taxon>
        <taxon>Didymocarpoideae</taxon>
        <taxon>Trichosporeae</taxon>
        <taxon>Loxocarpinae</taxon>
        <taxon>Dorcoceras</taxon>
    </lineage>
</organism>